<reference evidence="3" key="1">
    <citation type="journal article" date="2019" name="Plant Biotechnol. J.">
        <title>Genome sequencing of the Australian wild diploid species Gossypium australe highlights disease resistance and delayed gland morphogenesis.</title>
        <authorList>
            <person name="Cai Y."/>
            <person name="Cai X."/>
            <person name="Wang Q."/>
            <person name="Wang P."/>
            <person name="Zhang Y."/>
            <person name="Cai C."/>
            <person name="Xu Y."/>
            <person name="Wang K."/>
            <person name="Zhou Z."/>
            <person name="Wang C."/>
            <person name="Geng S."/>
            <person name="Li B."/>
            <person name="Dong Q."/>
            <person name="Hou Y."/>
            <person name="Wang H."/>
            <person name="Ai P."/>
            <person name="Liu Z."/>
            <person name="Yi F."/>
            <person name="Sun M."/>
            <person name="An G."/>
            <person name="Cheng J."/>
            <person name="Zhang Y."/>
            <person name="Shi Q."/>
            <person name="Xie Y."/>
            <person name="Shi X."/>
            <person name="Chang Y."/>
            <person name="Huang F."/>
            <person name="Chen Y."/>
            <person name="Hong S."/>
            <person name="Mi L."/>
            <person name="Sun Q."/>
            <person name="Zhang L."/>
            <person name="Zhou B."/>
            <person name="Peng R."/>
            <person name="Zhang X."/>
            <person name="Liu F."/>
        </authorList>
    </citation>
    <scope>NUCLEOTIDE SEQUENCE [LARGE SCALE GENOMIC DNA]</scope>
    <source>
        <strain evidence="3">cv. PA1801</strain>
    </source>
</reference>
<keyword evidence="2" id="KW-0548">Nucleotidyltransferase</keyword>
<name>A0A5B6WIP0_9ROSI</name>
<proteinExistence type="predicted"/>
<dbReference type="EMBL" id="SMMG02000003">
    <property type="protein sequence ID" value="KAA3480947.1"/>
    <property type="molecule type" value="Genomic_DNA"/>
</dbReference>
<feature type="domain" description="Reverse transcriptase" evidence="1">
    <location>
        <begin position="1"/>
        <end position="121"/>
    </location>
</feature>
<evidence type="ECO:0000313" key="3">
    <source>
        <dbReference type="Proteomes" id="UP000325315"/>
    </source>
</evidence>
<organism evidence="2 3">
    <name type="scientific">Gossypium australe</name>
    <dbReference type="NCBI Taxonomy" id="47621"/>
    <lineage>
        <taxon>Eukaryota</taxon>
        <taxon>Viridiplantae</taxon>
        <taxon>Streptophyta</taxon>
        <taxon>Embryophyta</taxon>
        <taxon>Tracheophyta</taxon>
        <taxon>Spermatophyta</taxon>
        <taxon>Magnoliopsida</taxon>
        <taxon>eudicotyledons</taxon>
        <taxon>Gunneridae</taxon>
        <taxon>Pentapetalae</taxon>
        <taxon>rosids</taxon>
        <taxon>malvids</taxon>
        <taxon>Malvales</taxon>
        <taxon>Malvaceae</taxon>
        <taxon>Malvoideae</taxon>
        <taxon>Gossypium</taxon>
    </lineage>
</organism>
<dbReference type="Proteomes" id="UP000325315">
    <property type="component" value="Unassembled WGS sequence"/>
</dbReference>
<dbReference type="PANTHER" id="PTHR33116">
    <property type="entry name" value="REVERSE TRANSCRIPTASE ZINC-BINDING DOMAIN-CONTAINING PROTEIN-RELATED-RELATED"/>
    <property type="match status" value="1"/>
</dbReference>
<keyword evidence="2" id="KW-0808">Transferase</keyword>
<accession>A0A5B6WIP0</accession>
<keyword evidence="2" id="KW-0695">RNA-directed DNA polymerase</keyword>
<dbReference type="OrthoDB" id="1936608at2759"/>
<dbReference type="Pfam" id="PF00078">
    <property type="entry name" value="RVT_1"/>
    <property type="match status" value="1"/>
</dbReference>
<dbReference type="PROSITE" id="PS50878">
    <property type="entry name" value="RT_POL"/>
    <property type="match status" value="1"/>
</dbReference>
<gene>
    <name evidence="2" type="ORF">EPI10_021350</name>
</gene>
<keyword evidence="3" id="KW-1185">Reference proteome</keyword>
<evidence type="ECO:0000313" key="2">
    <source>
        <dbReference type="EMBL" id="KAA3480947.1"/>
    </source>
</evidence>
<dbReference type="AlphaFoldDB" id="A0A5B6WIP0"/>
<sequence>MSSDWFSLSRGLRQGDPLSPYLFLICAEGFSTLLQYTNQRGCMAGALIDDCVLFGDATHEGAKTICNVIQEYELISGQRVNYDKSLIYFEANVGTDVNDEITSLLGVRVASSPEKYLGLPMMVGRRKTWAFANFIDSLENELKGGVYAIYQWVATPFYAM</sequence>
<comment type="caution">
    <text evidence="2">The sequence shown here is derived from an EMBL/GenBank/DDBJ whole genome shotgun (WGS) entry which is preliminary data.</text>
</comment>
<dbReference type="PANTHER" id="PTHR33116:SF86">
    <property type="entry name" value="REVERSE TRANSCRIPTASE DOMAIN-CONTAINING PROTEIN"/>
    <property type="match status" value="1"/>
</dbReference>
<protein>
    <submittedName>
        <fullName evidence="2">LINE-1 reverse transcriptase isogeny</fullName>
    </submittedName>
</protein>
<dbReference type="InterPro" id="IPR000477">
    <property type="entry name" value="RT_dom"/>
</dbReference>
<dbReference type="GO" id="GO:0003964">
    <property type="term" value="F:RNA-directed DNA polymerase activity"/>
    <property type="evidence" value="ECO:0007669"/>
    <property type="project" value="UniProtKB-KW"/>
</dbReference>
<evidence type="ECO:0000259" key="1">
    <source>
        <dbReference type="PROSITE" id="PS50878"/>
    </source>
</evidence>